<gene>
    <name evidence="6" type="primary">LOC120112004</name>
</gene>
<comment type="similarity">
    <text evidence="1 3">Belongs to the sulfotransferase 1 family.</text>
</comment>
<dbReference type="Pfam" id="PF00685">
    <property type="entry name" value="Sulfotransfer_1"/>
    <property type="match status" value="1"/>
</dbReference>
<evidence type="ECO:0000259" key="4">
    <source>
        <dbReference type="Pfam" id="PF00685"/>
    </source>
</evidence>
<evidence type="ECO:0000313" key="5">
    <source>
        <dbReference type="Proteomes" id="UP000228380"/>
    </source>
</evidence>
<dbReference type="InterPro" id="IPR027417">
    <property type="entry name" value="P-loop_NTPase"/>
</dbReference>
<proteinExistence type="inferred from homology"/>
<evidence type="ECO:0000256" key="2">
    <source>
        <dbReference type="ARBA" id="ARBA00022679"/>
    </source>
</evidence>
<dbReference type="Gene3D" id="3.40.50.300">
    <property type="entry name" value="P-loop containing nucleotide triphosphate hydrolases"/>
    <property type="match status" value="1"/>
</dbReference>
<dbReference type="EC" id="2.8.2.-" evidence="3"/>
<accession>A0A8B9ALF1</accession>
<protein>
    <recommendedName>
        <fullName evidence="3">Sulfotransferase</fullName>
        <ecNumber evidence="3">2.8.2.-</ecNumber>
    </recommendedName>
</protein>
<keyword evidence="5" id="KW-1185">Reference proteome</keyword>
<dbReference type="OrthoDB" id="205623at2759"/>
<evidence type="ECO:0000256" key="1">
    <source>
        <dbReference type="ARBA" id="ARBA00005771"/>
    </source>
</evidence>
<dbReference type="RefSeq" id="XP_038986507.1">
    <property type="nucleotide sequence ID" value="XM_039130579.1"/>
</dbReference>
<feature type="domain" description="Sulfotransferase" evidence="4">
    <location>
        <begin position="11"/>
        <end position="101"/>
    </location>
</feature>
<dbReference type="SUPFAM" id="SSF52540">
    <property type="entry name" value="P-loop containing nucleoside triphosphate hydrolases"/>
    <property type="match status" value="1"/>
</dbReference>
<sequence>MALQDHFKPCPSDLILVTQPKSGTTWLKALLFAIMNRTNYTFAQHPLLTRNPHACVPFLEVPFRHRFPDLEAIPPPRLLATHLPYSILPSSVADCGCRLVISAETPRMWWSRCGTSRKSSSPTAWAERSLRVVLRGVSLFGRSGIIISSTGGRA</sequence>
<organism evidence="5 6">
    <name type="scientific">Phoenix dactylifera</name>
    <name type="common">Date palm</name>
    <dbReference type="NCBI Taxonomy" id="42345"/>
    <lineage>
        <taxon>Eukaryota</taxon>
        <taxon>Viridiplantae</taxon>
        <taxon>Streptophyta</taxon>
        <taxon>Embryophyta</taxon>
        <taxon>Tracheophyta</taxon>
        <taxon>Spermatophyta</taxon>
        <taxon>Magnoliopsida</taxon>
        <taxon>Liliopsida</taxon>
        <taxon>Arecaceae</taxon>
        <taxon>Coryphoideae</taxon>
        <taxon>Phoeniceae</taxon>
        <taxon>Phoenix</taxon>
    </lineage>
</organism>
<name>A0A8B9ALF1_PHODC</name>
<keyword evidence="2 3" id="KW-0808">Transferase</keyword>
<reference evidence="6" key="2">
    <citation type="submission" date="2025-08" db="UniProtKB">
        <authorList>
            <consortium name="RefSeq"/>
        </authorList>
    </citation>
    <scope>IDENTIFICATION</scope>
    <source>
        <tissue evidence="6">Young leaves</tissue>
    </source>
</reference>
<dbReference type="InterPro" id="IPR000863">
    <property type="entry name" value="Sulfotransferase_dom"/>
</dbReference>
<dbReference type="AlphaFoldDB" id="A0A8B9ALF1"/>
<dbReference type="GeneID" id="120112004"/>
<reference evidence="5" key="1">
    <citation type="journal article" date="2019" name="Nat. Commun.">
        <title>Genome-wide association mapping of date palm fruit traits.</title>
        <authorList>
            <person name="Hazzouri K.M."/>
            <person name="Gros-Balthazard M."/>
            <person name="Flowers J.M."/>
            <person name="Copetti D."/>
            <person name="Lemansour A."/>
            <person name="Lebrun M."/>
            <person name="Masmoudi K."/>
            <person name="Ferrand S."/>
            <person name="Dhar M.I."/>
            <person name="Fresquez Z.A."/>
            <person name="Rosas U."/>
            <person name="Zhang J."/>
            <person name="Talag J."/>
            <person name="Lee S."/>
            <person name="Kudrna D."/>
            <person name="Powell R.F."/>
            <person name="Leitch I.J."/>
            <person name="Krueger R.R."/>
            <person name="Wing R.A."/>
            <person name="Amiri K.M.A."/>
            <person name="Purugganan M.D."/>
        </authorList>
    </citation>
    <scope>NUCLEOTIDE SEQUENCE [LARGE SCALE GENOMIC DNA]</scope>
    <source>
        <strain evidence="5">cv. Khalas</strain>
    </source>
</reference>
<dbReference type="GO" id="GO:0008146">
    <property type="term" value="F:sulfotransferase activity"/>
    <property type="evidence" value="ECO:0007669"/>
    <property type="project" value="InterPro"/>
</dbReference>
<evidence type="ECO:0000313" key="6">
    <source>
        <dbReference type="RefSeq" id="XP_038986507.1"/>
    </source>
</evidence>
<evidence type="ECO:0000256" key="3">
    <source>
        <dbReference type="RuleBase" id="RU361155"/>
    </source>
</evidence>
<dbReference type="PANTHER" id="PTHR11783">
    <property type="entry name" value="SULFOTRANSFERASE SULT"/>
    <property type="match status" value="1"/>
</dbReference>
<dbReference type="Proteomes" id="UP000228380">
    <property type="component" value="Chromosome 9"/>
</dbReference>
<dbReference type="KEGG" id="pda:120112004"/>